<dbReference type="AlphaFoldDB" id="A0A518H3S1"/>
<organism evidence="1 2">
    <name type="scientific">Tautonia plasticadhaerens</name>
    <dbReference type="NCBI Taxonomy" id="2527974"/>
    <lineage>
        <taxon>Bacteria</taxon>
        <taxon>Pseudomonadati</taxon>
        <taxon>Planctomycetota</taxon>
        <taxon>Planctomycetia</taxon>
        <taxon>Isosphaerales</taxon>
        <taxon>Isosphaeraceae</taxon>
        <taxon>Tautonia</taxon>
    </lineage>
</organism>
<gene>
    <name evidence="1" type="ORF">ElP_33830</name>
</gene>
<dbReference type="EMBL" id="CP036426">
    <property type="protein sequence ID" value="QDV35480.1"/>
    <property type="molecule type" value="Genomic_DNA"/>
</dbReference>
<evidence type="ECO:0000313" key="2">
    <source>
        <dbReference type="Proteomes" id="UP000317835"/>
    </source>
</evidence>
<accession>A0A518H3S1</accession>
<keyword evidence="2" id="KW-1185">Reference proteome</keyword>
<dbReference type="RefSeq" id="WP_145271117.1">
    <property type="nucleotide sequence ID" value="NZ_CP036426.1"/>
</dbReference>
<proteinExistence type="predicted"/>
<dbReference type="KEGG" id="tpla:ElP_33830"/>
<dbReference type="Proteomes" id="UP000317835">
    <property type="component" value="Chromosome"/>
</dbReference>
<reference evidence="1 2" key="1">
    <citation type="submission" date="2019-02" db="EMBL/GenBank/DDBJ databases">
        <title>Deep-cultivation of Planctomycetes and their phenomic and genomic characterization uncovers novel biology.</title>
        <authorList>
            <person name="Wiegand S."/>
            <person name="Jogler M."/>
            <person name="Boedeker C."/>
            <person name="Pinto D."/>
            <person name="Vollmers J."/>
            <person name="Rivas-Marin E."/>
            <person name="Kohn T."/>
            <person name="Peeters S.H."/>
            <person name="Heuer A."/>
            <person name="Rast P."/>
            <person name="Oberbeckmann S."/>
            <person name="Bunk B."/>
            <person name="Jeske O."/>
            <person name="Meyerdierks A."/>
            <person name="Storesund J.E."/>
            <person name="Kallscheuer N."/>
            <person name="Luecker S."/>
            <person name="Lage O.M."/>
            <person name="Pohl T."/>
            <person name="Merkel B.J."/>
            <person name="Hornburger P."/>
            <person name="Mueller R.-W."/>
            <person name="Bruemmer F."/>
            <person name="Labrenz M."/>
            <person name="Spormann A.M."/>
            <person name="Op den Camp H."/>
            <person name="Overmann J."/>
            <person name="Amann R."/>
            <person name="Jetten M.S.M."/>
            <person name="Mascher T."/>
            <person name="Medema M.H."/>
            <person name="Devos D.P."/>
            <person name="Kaster A.-K."/>
            <person name="Ovreas L."/>
            <person name="Rohde M."/>
            <person name="Galperin M.Y."/>
            <person name="Jogler C."/>
        </authorList>
    </citation>
    <scope>NUCLEOTIDE SEQUENCE [LARGE SCALE GENOMIC DNA]</scope>
    <source>
        <strain evidence="1 2">ElP</strain>
    </source>
</reference>
<protein>
    <submittedName>
        <fullName evidence="1">Uncharacterized protein</fullName>
    </submittedName>
</protein>
<evidence type="ECO:0000313" key="1">
    <source>
        <dbReference type="EMBL" id="QDV35480.1"/>
    </source>
</evidence>
<name>A0A518H3S1_9BACT</name>
<sequence>MSVDSWTITCPFCGFEGGDQSAFRMNMTDECWCPKCRERFEFEYPEDEDDEGEIASGEDRS</sequence>